<feature type="compositionally biased region" description="Polar residues" evidence="1">
    <location>
        <begin position="85"/>
        <end position="94"/>
    </location>
</feature>
<feature type="compositionally biased region" description="Basic and acidic residues" evidence="1">
    <location>
        <begin position="110"/>
        <end position="122"/>
    </location>
</feature>
<sequence length="286" mass="31100">MLNLRSYDVRRTRARARWRRLNAQITSQPEAEAAGQDRRKAFAESPWNTIPGPEADHRRLQSASTAGSSENQSLSLEVQEWPGSTAASPSTGTRTPLLERSRQDTTSSRCTEKSVSFRDDSSLKQFPGSSVDESASSTGSSSRHSYMRLLTHHKRVKPPPPLPLLMAASLNSYVSLPMCGACPPESWRSSPEQCGSGDGGDNDVGSDLSTARTRHVSLSATVYLSLLVNTAKLLIDGTEVSVVMSTRQAVDDITCCCHNSNVSFLKGNNSGRPARRRCLEGTISWS</sequence>
<evidence type="ECO:0000313" key="3">
    <source>
        <dbReference type="Proteomes" id="UP001209878"/>
    </source>
</evidence>
<evidence type="ECO:0000313" key="2">
    <source>
        <dbReference type="EMBL" id="KAK2174861.1"/>
    </source>
</evidence>
<protein>
    <submittedName>
        <fullName evidence="2">Uncharacterized protein</fullName>
    </submittedName>
</protein>
<organism evidence="2 3">
    <name type="scientific">Ridgeia piscesae</name>
    <name type="common">Tubeworm</name>
    <dbReference type="NCBI Taxonomy" id="27915"/>
    <lineage>
        <taxon>Eukaryota</taxon>
        <taxon>Metazoa</taxon>
        <taxon>Spiralia</taxon>
        <taxon>Lophotrochozoa</taxon>
        <taxon>Annelida</taxon>
        <taxon>Polychaeta</taxon>
        <taxon>Sedentaria</taxon>
        <taxon>Canalipalpata</taxon>
        <taxon>Sabellida</taxon>
        <taxon>Siboglinidae</taxon>
        <taxon>Ridgeia</taxon>
    </lineage>
</organism>
<accession>A0AAD9KP27</accession>
<comment type="caution">
    <text evidence="2">The sequence shown here is derived from an EMBL/GenBank/DDBJ whole genome shotgun (WGS) entry which is preliminary data.</text>
</comment>
<reference evidence="2" key="1">
    <citation type="journal article" date="2023" name="Mol. Biol. Evol.">
        <title>Third-Generation Sequencing Reveals the Adaptive Role of the Epigenome in Three Deep-Sea Polychaetes.</title>
        <authorList>
            <person name="Perez M."/>
            <person name="Aroh O."/>
            <person name="Sun Y."/>
            <person name="Lan Y."/>
            <person name="Juniper S.K."/>
            <person name="Young C.R."/>
            <person name="Angers B."/>
            <person name="Qian P.Y."/>
        </authorList>
    </citation>
    <scope>NUCLEOTIDE SEQUENCE</scope>
    <source>
        <strain evidence="2">R07B-5</strain>
    </source>
</reference>
<dbReference type="EMBL" id="JAODUO010000770">
    <property type="protein sequence ID" value="KAK2174861.1"/>
    <property type="molecule type" value="Genomic_DNA"/>
</dbReference>
<dbReference type="AlphaFoldDB" id="A0AAD9KP27"/>
<keyword evidence="3" id="KW-1185">Reference proteome</keyword>
<name>A0AAD9KP27_RIDPI</name>
<gene>
    <name evidence="2" type="ORF">NP493_771g01022</name>
</gene>
<evidence type="ECO:0000256" key="1">
    <source>
        <dbReference type="SAM" id="MobiDB-lite"/>
    </source>
</evidence>
<dbReference type="Proteomes" id="UP001209878">
    <property type="component" value="Unassembled WGS sequence"/>
</dbReference>
<feature type="compositionally biased region" description="Polar residues" evidence="1">
    <location>
        <begin position="61"/>
        <end position="76"/>
    </location>
</feature>
<proteinExistence type="predicted"/>
<feature type="compositionally biased region" description="Low complexity" evidence="1">
    <location>
        <begin position="129"/>
        <end position="143"/>
    </location>
</feature>
<feature type="region of interest" description="Disordered" evidence="1">
    <location>
        <begin position="26"/>
        <end position="143"/>
    </location>
</feature>